<keyword evidence="3" id="KW-1185">Reference proteome</keyword>
<evidence type="ECO:0000313" key="2">
    <source>
        <dbReference type="EMBL" id="KAK0716060.1"/>
    </source>
</evidence>
<accession>A0AA40DUH3</accession>
<proteinExistence type="predicted"/>
<feature type="compositionally biased region" description="Polar residues" evidence="1">
    <location>
        <begin position="69"/>
        <end position="81"/>
    </location>
</feature>
<organism evidence="2 3">
    <name type="scientific">Lasiosphaeris hirsuta</name>
    <dbReference type="NCBI Taxonomy" id="260670"/>
    <lineage>
        <taxon>Eukaryota</taxon>
        <taxon>Fungi</taxon>
        <taxon>Dikarya</taxon>
        <taxon>Ascomycota</taxon>
        <taxon>Pezizomycotina</taxon>
        <taxon>Sordariomycetes</taxon>
        <taxon>Sordariomycetidae</taxon>
        <taxon>Sordariales</taxon>
        <taxon>Lasiosphaeriaceae</taxon>
        <taxon>Lasiosphaeris</taxon>
    </lineage>
</organism>
<dbReference type="EMBL" id="JAUKUA010000004">
    <property type="protein sequence ID" value="KAK0716060.1"/>
    <property type="molecule type" value="Genomic_DNA"/>
</dbReference>
<feature type="region of interest" description="Disordered" evidence="1">
    <location>
        <begin position="59"/>
        <end position="82"/>
    </location>
</feature>
<sequence>MLFTGAGSSKSPGRSGEERIQPRPSTTASLLISHLNINDSCRAISASCTPLSTVTCQGPPILPTRSKARPTNASRSSSAKLNTKDASQDLSWLSILPSMHAWEPLSLAAAMTGMKSTAVQAGGHWGAVIGARAVPLTGPAWTSRALSVLQVRLAGTPSRSAHRYG</sequence>
<dbReference type="AlphaFoldDB" id="A0AA40DUH3"/>
<reference evidence="2" key="1">
    <citation type="submission" date="2023-06" db="EMBL/GenBank/DDBJ databases">
        <title>Genome-scale phylogeny and comparative genomics of the fungal order Sordariales.</title>
        <authorList>
            <consortium name="Lawrence Berkeley National Laboratory"/>
            <person name="Hensen N."/>
            <person name="Bonometti L."/>
            <person name="Westerberg I."/>
            <person name="Brannstrom I.O."/>
            <person name="Guillou S."/>
            <person name="Cros-Aarteil S."/>
            <person name="Calhoun S."/>
            <person name="Haridas S."/>
            <person name="Kuo A."/>
            <person name="Mondo S."/>
            <person name="Pangilinan J."/>
            <person name="Riley R."/>
            <person name="Labutti K."/>
            <person name="Andreopoulos B."/>
            <person name="Lipzen A."/>
            <person name="Chen C."/>
            <person name="Yanf M."/>
            <person name="Daum C."/>
            <person name="Ng V."/>
            <person name="Clum A."/>
            <person name="Steindorff A."/>
            <person name="Ohm R."/>
            <person name="Martin F."/>
            <person name="Silar P."/>
            <person name="Natvig D."/>
            <person name="Lalanne C."/>
            <person name="Gautier V."/>
            <person name="Ament-Velasquez S.L."/>
            <person name="Kruys A."/>
            <person name="Hutchinson M.I."/>
            <person name="Powell A.J."/>
            <person name="Barry K."/>
            <person name="Miller A.N."/>
            <person name="Grigoriev I.V."/>
            <person name="Debuchy R."/>
            <person name="Gladieux P."/>
            <person name="Thoren M.H."/>
            <person name="Johannesson H."/>
        </authorList>
    </citation>
    <scope>NUCLEOTIDE SEQUENCE</scope>
    <source>
        <strain evidence="2">SMH4607-1</strain>
    </source>
</reference>
<evidence type="ECO:0000313" key="3">
    <source>
        <dbReference type="Proteomes" id="UP001172102"/>
    </source>
</evidence>
<name>A0AA40DUH3_9PEZI</name>
<feature type="region of interest" description="Disordered" evidence="1">
    <location>
        <begin position="1"/>
        <end position="25"/>
    </location>
</feature>
<dbReference type="Proteomes" id="UP001172102">
    <property type="component" value="Unassembled WGS sequence"/>
</dbReference>
<gene>
    <name evidence="2" type="ORF">B0H67DRAFT_256581</name>
</gene>
<comment type="caution">
    <text evidence="2">The sequence shown here is derived from an EMBL/GenBank/DDBJ whole genome shotgun (WGS) entry which is preliminary data.</text>
</comment>
<protein>
    <submittedName>
        <fullName evidence="2">Uncharacterized protein</fullName>
    </submittedName>
</protein>
<evidence type="ECO:0000256" key="1">
    <source>
        <dbReference type="SAM" id="MobiDB-lite"/>
    </source>
</evidence>
<feature type="compositionally biased region" description="Polar residues" evidence="1">
    <location>
        <begin position="1"/>
        <end position="12"/>
    </location>
</feature>